<sequence length="155" mass="17019">MAIKKIREPIISRMSVAGHPIHPMLIHFPVAALLGLIATDSAYIYTQDFFWARAGYWLVLTGVIGGVISGLIGLIDLLIVTRIRRLVTAWCHAIFAVTMLSVAALNYLLRIPDPATYIFPAGIYLSFLTALLIFLTSVMGGQLVYEYGVGVEIPQ</sequence>
<name>A0A222P025_9GAMM</name>
<dbReference type="Pfam" id="PF09990">
    <property type="entry name" value="DUF2231"/>
    <property type="match status" value="1"/>
</dbReference>
<dbReference type="InterPro" id="IPR019251">
    <property type="entry name" value="DUF2231_TM"/>
</dbReference>
<evidence type="ECO:0000256" key="1">
    <source>
        <dbReference type="SAM" id="Phobius"/>
    </source>
</evidence>
<evidence type="ECO:0000313" key="3">
    <source>
        <dbReference type="EMBL" id="ASQ45178.1"/>
    </source>
</evidence>
<keyword evidence="1" id="KW-0472">Membrane</keyword>
<evidence type="ECO:0000313" key="4">
    <source>
        <dbReference type="Proteomes" id="UP000201728"/>
    </source>
</evidence>
<evidence type="ECO:0000259" key="2">
    <source>
        <dbReference type="Pfam" id="PF09990"/>
    </source>
</evidence>
<feature type="transmembrane region" description="Helical" evidence="1">
    <location>
        <begin position="87"/>
        <end position="109"/>
    </location>
</feature>
<dbReference type="KEGG" id="lcd:clem_03100"/>
<dbReference type="Proteomes" id="UP000201728">
    <property type="component" value="Chromosome"/>
</dbReference>
<organism evidence="3 4">
    <name type="scientific">Legionella clemsonensis</name>
    <dbReference type="NCBI Taxonomy" id="1867846"/>
    <lineage>
        <taxon>Bacteria</taxon>
        <taxon>Pseudomonadati</taxon>
        <taxon>Pseudomonadota</taxon>
        <taxon>Gammaproteobacteria</taxon>
        <taxon>Legionellales</taxon>
        <taxon>Legionellaceae</taxon>
        <taxon>Legionella</taxon>
    </lineage>
</organism>
<protein>
    <recommendedName>
        <fullName evidence="2">DUF2231 domain-containing protein</fullName>
    </recommendedName>
</protein>
<dbReference type="AlphaFoldDB" id="A0A222P025"/>
<accession>A0A222P025</accession>
<reference evidence="4" key="1">
    <citation type="submission" date="2016-07" db="EMBL/GenBank/DDBJ databases">
        <authorList>
            <person name="Florea S."/>
            <person name="Webb J.S."/>
            <person name="Jaromczyk J."/>
            <person name="Schardl C.L."/>
        </authorList>
    </citation>
    <scope>NUCLEOTIDE SEQUENCE [LARGE SCALE GENOMIC DNA]</scope>
    <source>
        <strain evidence="4">CDC-D5610</strain>
    </source>
</reference>
<feature type="transmembrane region" description="Helical" evidence="1">
    <location>
        <begin position="115"/>
        <end position="135"/>
    </location>
</feature>
<dbReference type="EMBL" id="CP016397">
    <property type="protein sequence ID" value="ASQ45178.1"/>
    <property type="molecule type" value="Genomic_DNA"/>
</dbReference>
<feature type="domain" description="DUF2231" evidence="2">
    <location>
        <begin position="18"/>
        <end position="152"/>
    </location>
</feature>
<keyword evidence="1" id="KW-0812">Transmembrane</keyword>
<feature type="transmembrane region" description="Helical" evidence="1">
    <location>
        <begin position="56"/>
        <end position="80"/>
    </location>
</feature>
<dbReference type="RefSeq" id="WP_094090262.1">
    <property type="nucleotide sequence ID" value="NZ_CP016397.1"/>
</dbReference>
<gene>
    <name evidence="3" type="ORF">clem_03100</name>
</gene>
<keyword evidence="4" id="KW-1185">Reference proteome</keyword>
<proteinExistence type="predicted"/>
<keyword evidence="1" id="KW-1133">Transmembrane helix</keyword>
<feature type="transmembrane region" description="Helical" evidence="1">
    <location>
        <begin position="21"/>
        <end position="44"/>
    </location>
</feature>
<dbReference type="OrthoDB" id="2873672at2"/>